<name>S3P6J6_9GAMM</name>
<dbReference type="AlphaFoldDB" id="S3P6J6"/>
<reference evidence="5 6" key="1">
    <citation type="submission" date="2013-06" db="EMBL/GenBank/DDBJ databases">
        <title>The Genome Sequence of Acinetobacter rudis CIP 110305.</title>
        <authorList>
            <consortium name="The Broad Institute Genome Sequencing Platform"/>
            <consortium name="The Broad Institute Genome Sequencing Center for Infectious Disease"/>
            <person name="Cerqueira G."/>
            <person name="Feldgarden M."/>
            <person name="Courvalin P."/>
            <person name="Perichon B."/>
            <person name="Grillot-Courvalin C."/>
            <person name="Clermont D."/>
            <person name="Rocha E."/>
            <person name="Yoon E.-J."/>
            <person name="Nemec A."/>
            <person name="Young S.K."/>
            <person name="Zeng Q."/>
            <person name="Gargeya S."/>
            <person name="Fitzgerald M."/>
            <person name="Abouelleil A."/>
            <person name="Alvarado L."/>
            <person name="Berlin A.M."/>
            <person name="Chapman S.B."/>
            <person name="Dewar J."/>
            <person name="Goldberg J."/>
            <person name="Griggs A."/>
            <person name="Gujja S."/>
            <person name="Hansen M."/>
            <person name="Howarth C."/>
            <person name="Imamovic A."/>
            <person name="Larimer J."/>
            <person name="McCowan C."/>
            <person name="Murphy C."/>
            <person name="Pearson M."/>
            <person name="Priest M."/>
            <person name="Roberts A."/>
            <person name="Saif S."/>
            <person name="Shea T."/>
            <person name="Sykes S."/>
            <person name="Wortman J."/>
            <person name="Nusbaum C."/>
            <person name="Birren B."/>
        </authorList>
    </citation>
    <scope>NUCLEOTIDE SEQUENCE [LARGE SCALE GENOMIC DNA]</scope>
    <source>
        <strain evidence="5 6">CIP 110305</strain>
    </source>
</reference>
<evidence type="ECO:0000256" key="2">
    <source>
        <dbReference type="ARBA" id="ARBA00023002"/>
    </source>
</evidence>
<dbReference type="InterPro" id="IPR036291">
    <property type="entry name" value="NAD(P)-bd_dom_sf"/>
</dbReference>
<proteinExistence type="inferred from homology"/>
<evidence type="ECO:0000313" key="5">
    <source>
        <dbReference type="EMBL" id="EPF74491.1"/>
    </source>
</evidence>
<dbReference type="InterPro" id="IPR057326">
    <property type="entry name" value="KR_dom"/>
</dbReference>
<dbReference type="Pfam" id="PF00106">
    <property type="entry name" value="adh_short"/>
    <property type="match status" value="1"/>
</dbReference>
<dbReference type="GO" id="GO:0016491">
    <property type="term" value="F:oxidoreductase activity"/>
    <property type="evidence" value="ECO:0007669"/>
    <property type="project" value="UniProtKB-KW"/>
</dbReference>
<evidence type="ECO:0000259" key="4">
    <source>
        <dbReference type="SMART" id="SM00822"/>
    </source>
</evidence>
<dbReference type="PATRIC" id="fig|421052.3.peg.1488"/>
<dbReference type="STRING" id="632955.GCA_000829675_00995"/>
<keyword evidence="2" id="KW-0560">Oxidoreductase</keyword>
<evidence type="ECO:0000256" key="1">
    <source>
        <dbReference type="ARBA" id="ARBA00006484"/>
    </source>
</evidence>
<dbReference type="PRINTS" id="PR00081">
    <property type="entry name" value="GDHRDH"/>
</dbReference>
<dbReference type="OrthoDB" id="9810734at2"/>
<gene>
    <name evidence="5" type="ORF">F945_01530</name>
</gene>
<dbReference type="PANTHER" id="PTHR44196:SF2">
    <property type="entry name" value="SHORT-CHAIN DEHYDROGENASE-RELATED"/>
    <property type="match status" value="1"/>
</dbReference>
<dbReference type="InterPro" id="IPR002347">
    <property type="entry name" value="SDR_fam"/>
</dbReference>
<sequence length="260" mass="28035">MKERAKTAMITGASSGIGAAYAKQLAEQGYNLVLIARRETRLQQLAVELEQSHAVQVEIMTADLSQSDDLMKVISKIEQLEQLDVVVNCAGAGALGLSQKVSTAQIHQMLQVNIVALTEISLAAVKRLSQQGGGKLINIGSILAMMPTAGAAAYSASKAYVLSFSRSLQLELKSQGVLVQVVMPGPIKTEFFAEGAAPFPEDWFMQAETLVQIALQALARGEDLVFPNLENLSLWQQHENSRLALSQGLTQVAAVPTRYR</sequence>
<dbReference type="eggNOG" id="COG0300">
    <property type="taxonomic scope" value="Bacteria"/>
</dbReference>
<dbReference type="RefSeq" id="WP_016655938.1">
    <property type="nucleotide sequence ID" value="NZ_KE340352.1"/>
</dbReference>
<dbReference type="HOGENOM" id="CLU_010194_2_1_6"/>
<feature type="domain" description="Ketoreductase" evidence="4">
    <location>
        <begin position="6"/>
        <end position="190"/>
    </location>
</feature>
<keyword evidence="6" id="KW-1185">Reference proteome</keyword>
<dbReference type="Gene3D" id="3.40.50.720">
    <property type="entry name" value="NAD(P)-binding Rossmann-like Domain"/>
    <property type="match status" value="1"/>
</dbReference>
<evidence type="ECO:0000256" key="3">
    <source>
        <dbReference type="RuleBase" id="RU000363"/>
    </source>
</evidence>
<dbReference type="SUPFAM" id="SSF51735">
    <property type="entry name" value="NAD(P)-binding Rossmann-fold domains"/>
    <property type="match status" value="1"/>
</dbReference>
<evidence type="ECO:0000313" key="6">
    <source>
        <dbReference type="Proteomes" id="UP000014568"/>
    </source>
</evidence>
<dbReference type="PRINTS" id="PR00080">
    <property type="entry name" value="SDRFAMILY"/>
</dbReference>
<organism evidence="5 6">
    <name type="scientific">Acinetobacter rudis CIP 110305</name>
    <dbReference type="NCBI Taxonomy" id="421052"/>
    <lineage>
        <taxon>Bacteria</taxon>
        <taxon>Pseudomonadati</taxon>
        <taxon>Pseudomonadota</taxon>
        <taxon>Gammaproteobacteria</taxon>
        <taxon>Moraxellales</taxon>
        <taxon>Moraxellaceae</taxon>
        <taxon>Acinetobacter</taxon>
    </lineage>
</organism>
<dbReference type="InterPro" id="IPR020904">
    <property type="entry name" value="Sc_DH/Rdtase_CS"/>
</dbReference>
<accession>S3P6J6</accession>
<dbReference type="Proteomes" id="UP000014568">
    <property type="component" value="Unassembled WGS sequence"/>
</dbReference>
<dbReference type="PIRSF" id="PIRSF000126">
    <property type="entry name" value="11-beta-HSD1"/>
    <property type="match status" value="1"/>
</dbReference>
<dbReference type="GO" id="GO:0016020">
    <property type="term" value="C:membrane"/>
    <property type="evidence" value="ECO:0007669"/>
    <property type="project" value="TreeGrafter"/>
</dbReference>
<dbReference type="PROSITE" id="PS00061">
    <property type="entry name" value="ADH_SHORT"/>
    <property type="match status" value="1"/>
</dbReference>
<dbReference type="EMBL" id="ATGI01000018">
    <property type="protein sequence ID" value="EPF74491.1"/>
    <property type="molecule type" value="Genomic_DNA"/>
</dbReference>
<comment type="similarity">
    <text evidence="1 3">Belongs to the short-chain dehydrogenases/reductases (SDR) family.</text>
</comment>
<protein>
    <recommendedName>
        <fullName evidence="4">Ketoreductase domain-containing protein</fullName>
    </recommendedName>
</protein>
<dbReference type="SMART" id="SM00822">
    <property type="entry name" value="PKS_KR"/>
    <property type="match status" value="1"/>
</dbReference>
<comment type="caution">
    <text evidence="5">The sequence shown here is derived from an EMBL/GenBank/DDBJ whole genome shotgun (WGS) entry which is preliminary data.</text>
</comment>
<dbReference type="PANTHER" id="PTHR44196">
    <property type="entry name" value="DEHYDROGENASE/REDUCTASE SDR FAMILY MEMBER 7B"/>
    <property type="match status" value="1"/>
</dbReference>